<feature type="domain" description="Myb-like" evidence="1">
    <location>
        <begin position="97"/>
        <end position="142"/>
    </location>
</feature>
<dbReference type="GO" id="GO:0003677">
    <property type="term" value="F:DNA binding"/>
    <property type="evidence" value="ECO:0007669"/>
    <property type="project" value="UniProtKB-KW"/>
</dbReference>
<dbReference type="AlphaFoldDB" id="A0A1J4MQU5"/>
<dbReference type="VEuPathDB" id="CryptoDB:cand_000890"/>
<dbReference type="GeneID" id="92364274"/>
<dbReference type="Proteomes" id="UP000186804">
    <property type="component" value="Unassembled WGS sequence"/>
</dbReference>
<reference evidence="3 4" key="1">
    <citation type="submission" date="2016-10" db="EMBL/GenBank/DDBJ databases">
        <title>Reductive evolution of mitochondrial metabolism and differential evolution of invasion-related proteins in Cryptosporidium.</title>
        <authorList>
            <person name="Liu S."/>
            <person name="Roellig D.M."/>
            <person name="Guo Y."/>
            <person name="Li N."/>
            <person name="Frace M.A."/>
            <person name="Tang K."/>
            <person name="Zhang L."/>
            <person name="Feng Y."/>
            <person name="Xiao L."/>
        </authorList>
    </citation>
    <scope>NUCLEOTIDE SEQUENCE [LARGE SCALE GENOMIC DNA]</scope>
    <source>
        <strain evidence="3">30847</strain>
    </source>
</reference>
<comment type="caution">
    <text evidence="3">The sequence shown here is derived from an EMBL/GenBank/DDBJ whole genome shotgun (WGS) entry which is preliminary data.</text>
</comment>
<dbReference type="PANTHER" id="PTHR47430:SF4">
    <property type="entry name" value="GB|AAC33480.1"/>
    <property type="match status" value="1"/>
</dbReference>
<evidence type="ECO:0000313" key="4">
    <source>
        <dbReference type="Proteomes" id="UP000186804"/>
    </source>
</evidence>
<dbReference type="Gene3D" id="1.10.10.60">
    <property type="entry name" value="Homeodomain-like"/>
    <property type="match status" value="1"/>
</dbReference>
<organism evidence="3 4">
    <name type="scientific">Cryptosporidium andersoni</name>
    <dbReference type="NCBI Taxonomy" id="117008"/>
    <lineage>
        <taxon>Eukaryota</taxon>
        <taxon>Sar</taxon>
        <taxon>Alveolata</taxon>
        <taxon>Apicomplexa</taxon>
        <taxon>Conoidasida</taxon>
        <taxon>Coccidia</taxon>
        <taxon>Eucoccidiorida</taxon>
        <taxon>Eimeriorina</taxon>
        <taxon>Cryptosporidiidae</taxon>
        <taxon>Cryptosporidium</taxon>
    </lineage>
</organism>
<dbReference type="Pfam" id="PF00249">
    <property type="entry name" value="Myb_DNA-binding"/>
    <property type="match status" value="1"/>
</dbReference>
<dbReference type="PROSITE" id="PS50090">
    <property type="entry name" value="MYB_LIKE"/>
    <property type="match status" value="1"/>
</dbReference>
<keyword evidence="4" id="KW-1185">Reference proteome</keyword>
<dbReference type="InterPro" id="IPR017930">
    <property type="entry name" value="Myb_dom"/>
</dbReference>
<accession>A0A1J4MQU5</accession>
<proteinExistence type="predicted"/>
<dbReference type="InterPro" id="IPR009057">
    <property type="entry name" value="Homeodomain-like_sf"/>
</dbReference>
<protein>
    <submittedName>
        <fullName evidence="3">MYB-like DNA-binding domain-containing protein</fullName>
    </submittedName>
</protein>
<dbReference type="SMART" id="SM00717">
    <property type="entry name" value="SANT"/>
    <property type="match status" value="2"/>
</dbReference>
<dbReference type="SUPFAM" id="SSF46689">
    <property type="entry name" value="Homeodomain-like"/>
    <property type="match status" value="1"/>
</dbReference>
<dbReference type="InterPro" id="IPR001005">
    <property type="entry name" value="SANT/Myb"/>
</dbReference>
<evidence type="ECO:0000259" key="2">
    <source>
        <dbReference type="PROSITE" id="PS51294"/>
    </source>
</evidence>
<dbReference type="PROSITE" id="PS51294">
    <property type="entry name" value="HTH_MYB"/>
    <property type="match status" value="1"/>
</dbReference>
<dbReference type="RefSeq" id="XP_067068414.1">
    <property type="nucleotide sequence ID" value="XM_067210339.1"/>
</dbReference>
<dbReference type="PANTHER" id="PTHR47430">
    <property type="entry name" value="GB|AAC33480.1"/>
    <property type="match status" value="1"/>
</dbReference>
<evidence type="ECO:0000313" key="3">
    <source>
        <dbReference type="EMBL" id="OII76568.1"/>
    </source>
</evidence>
<keyword evidence="3" id="KW-0238">DNA-binding</keyword>
<name>A0A1J4MQU5_9CRYT</name>
<feature type="domain" description="HTH myb-type" evidence="2">
    <location>
        <begin position="97"/>
        <end position="146"/>
    </location>
</feature>
<dbReference type="EMBL" id="LRBS01000057">
    <property type="protein sequence ID" value="OII76568.1"/>
    <property type="molecule type" value="Genomic_DNA"/>
</dbReference>
<dbReference type="OrthoDB" id="39591at2759"/>
<sequence length="456" mass="54466">MKSYVDTLLFSRHWNDHLNRSSILKGKFSAAEREIINKTVKSYIQSQGWSLEDGLINLFCSKGGKRDRHWPIIGECLPNRSLQSIYYCTKRMMGSGKRGKWTKEEENELVELVRQYGTQWSKFSEIIGRSAATIRDKWRDLAPRLEYLTDNKLDKVENITNKEEDDIQTIFSKSRFPLIVDVFMIYCIEYHTGKFLPHRGIPWKTILSYFNTPNFPIKFLKFWKKCIKYLKRKYNIRIKNFDDHDLSYYSCKLSEGQIRLRYVSTLYPKLFSINNGEENYKFVHLFSRAVKYIYETREHYTELNDIKHIDWNKVLPSKFPLTNLWSRIRLAIRRTTNKNQPIQERIITLYEKLRNKKSLDDEMELLDLSQSTVEDEEEYQENEKEHHNVDTKRLRKVIAKLVQLTEKSERNKENNFCSSNFNDYSSLQKVRLISGNKRSRDFLENINSGESRNGHF</sequence>
<gene>
    <name evidence="3" type="ORF">cand_000890</name>
</gene>
<evidence type="ECO:0000259" key="1">
    <source>
        <dbReference type="PROSITE" id="PS50090"/>
    </source>
</evidence>